<reference evidence="1 2" key="1">
    <citation type="submission" date="2019-11" db="EMBL/GenBank/DDBJ databases">
        <authorList>
            <person name="He Y."/>
        </authorList>
    </citation>
    <scope>NUCLEOTIDE SEQUENCE [LARGE SCALE GENOMIC DNA]</scope>
    <source>
        <strain evidence="1 2">SCSIO 58843</strain>
    </source>
</reference>
<sequence length="122" mass="13602">MPTRRGSRWTTPVEIADLIDDELTAARSADDPWPTLERVHQLSQPWAWPHVRVHAAMLAVALRQRDRREAVGQVVRRAAAGPGSLVGRYPTRNTGRTAMGLTDTAELPDEVATVLRRHLLIP</sequence>
<protein>
    <submittedName>
        <fullName evidence="1">DUF3703 domain-containing protein</fullName>
    </submittedName>
</protein>
<dbReference type="Proteomes" id="UP000334019">
    <property type="component" value="Chromosome"/>
</dbReference>
<gene>
    <name evidence="1" type="ORF">GH723_14725</name>
</gene>
<name>A0A5Q2RK92_9ACTN</name>
<dbReference type="EMBL" id="CP045851">
    <property type="protein sequence ID" value="QGG96253.1"/>
    <property type="molecule type" value="Genomic_DNA"/>
</dbReference>
<organism evidence="1 2">
    <name type="scientific">Actinomarinicola tropica</name>
    <dbReference type="NCBI Taxonomy" id="2789776"/>
    <lineage>
        <taxon>Bacteria</taxon>
        <taxon>Bacillati</taxon>
        <taxon>Actinomycetota</taxon>
        <taxon>Acidimicrobiia</taxon>
        <taxon>Acidimicrobiales</taxon>
        <taxon>Iamiaceae</taxon>
        <taxon>Actinomarinicola</taxon>
    </lineage>
</organism>
<accession>A0A5Q2RK92</accession>
<dbReference type="KEGG" id="atq:GH723_14725"/>
<dbReference type="Pfam" id="PF12487">
    <property type="entry name" value="DUF3703"/>
    <property type="match status" value="1"/>
</dbReference>
<proteinExistence type="predicted"/>
<keyword evidence="2" id="KW-1185">Reference proteome</keyword>
<evidence type="ECO:0000313" key="1">
    <source>
        <dbReference type="EMBL" id="QGG96253.1"/>
    </source>
</evidence>
<dbReference type="AlphaFoldDB" id="A0A5Q2RK92"/>
<evidence type="ECO:0000313" key="2">
    <source>
        <dbReference type="Proteomes" id="UP000334019"/>
    </source>
</evidence>
<dbReference type="RefSeq" id="WP_153760359.1">
    <property type="nucleotide sequence ID" value="NZ_CP045851.1"/>
</dbReference>
<dbReference type="InterPro" id="IPR022172">
    <property type="entry name" value="DUF3703"/>
</dbReference>